<dbReference type="AlphaFoldDB" id="A0A250DQ57"/>
<evidence type="ECO:0000313" key="5">
    <source>
        <dbReference type="Proteomes" id="UP000217154"/>
    </source>
</evidence>
<dbReference type="Pfam" id="PF07007">
    <property type="entry name" value="LprI"/>
    <property type="match status" value="1"/>
</dbReference>
<feature type="chain" id="PRO_5012987477" description="Lysozyme inhibitor LprI-like N-terminal domain-containing protein" evidence="2">
    <location>
        <begin position="27"/>
        <end position="317"/>
    </location>
</feature>
<feature type="domain" description="Lysozyme inhibitor LprI-like N-terminal" evidence="3">
    <location>
        <begin position="226"/>
        <end position="313"/>
    </location>
</feature>
<accession>A0A250DQ57</accession>
<dbReference type="KEGG" id="vbo:CKY39_27155"/>
<organism evidence="4 5">
    <name type="scientific">Variovorax boronicumulans</name>
    <dbReference type="NCBI Taxonomy" id="436515"/>
    <lineage>
        <taxon>Bacteria</taxon>
        <taxon>Pseudomonadati</taxon>
        <taxon>Pseudomonadota</taxon>
        <taxon>Betaproteobacteria</taxon>
        <taxon>Burkholderiales</taxon>
        <taxon>Comamonadaceae</taxon>
        <taxon>Variovorax</taxon>
    </lineage>
</organism>
<protein>
    <recommendedName>
        <fullName evidence="3">Lysozyme inhibitor LprI-like N-terminal domain-containing protein</fullName>
    </recommendedName>
</protein>
<feature type="region of interest" description="Disordered" evidence="1">
    <location>
        <begin position="28"/>
        <end position="49"/>
    </location>
</feature>
<dbReference type="PROSITE" id="PS51257">
    <property type="entry name" value="PROKAR_LIPOPROTEIN"/>
    <property type="match status" value="1"/>
</dbReference>
<dbReference type="EMBL" id="CP023284">
    <property type="protein sequence ID" value="ATA56506.1"/>
    <property type="molecule type" value="Genomic_DNA"/>
</dbReference>
<dbReference type="Proteomes" id="UP000217154">
    <property type="component" value="Chromosome"/>
</dbReference>
<proteinExistence type="predicted"/>
<gene>
    <name evidence="4" type="ORF">CKY39_27155</name>
</gene>
<sequence>MAFRAMATCFGTVVVLALGACSPEGAASGSPPAPISAASASPSDRSSCSSPHAKELIEQLVWEGVGKTVAWKVFPDRVPDVTAAGKAHFRITLQGVATVPGQNGARPNCEATIVATDAHDLDPNDGWLQSAARTDASVRVQGPNLQSSLQYAVQPSDDGQSIRVSVSGIDPFALALAGFSVGFSNSELYARREAEKAAKGGGTAEPTAVPAPSDTGAPAGTTAPGQQASTEDRYAAADKALNGAYAAARARLDDAGKTALRDEQRAWIKTRDASCSEAKIAAESGGDVAGGSAMVLEVAGCKAKLTEARAKQLAAKG</sequence>
<keyword evidence="2" id="KW-0732">Signal</keyword>
<dbReference type="Gene3D" id="1.20.1270.180">
    <property type="match status" value="1"/>
</dbReference>
<feature type="region of interest" description="Disordered" evidence="1">
    <location>
        <begin position="197"/>
        <end position="231"/>
    </location>
</feature>
<feature type="signal peptide" evidence="2">
    <location>
        <begin position="1"/>
        <end position="26"/>
    </location>
</feature>
<reference evidence="4 5" key="1">
    <citation type="submission" date="2017-09" db="EMBL/GenBank/DDBJ databases">
        <title>The diverse metabolic capabilities of V. boronicumulans make it an excellent choice for continued studies on novel biodegradation.</title>
        <authorList>
            <person name="Sun S."/>
        </authorList>
    </citation>
    <scope>NUCLEOTIDE SEQUENCE [LARGE SCALE GENOMIC DNA]</scope>
    <source>
        <strain evidence="4 5">J1</strain>
    </source>
</reference>
<evidence type="ECO:0000256" key="2">
    <source>
        <dbReference type="SAM" id="SignalP"/>
    </source>
</evidence>
<dbReference type="InterPro" id="IPR009739">
    <property type="entry name" value="LprI-like_N"/>
</dbReference>
<evidence type="ECO:0000259" key="3">
    <source>
        <dbReference type="Pfam" id="PF07007"/>
    </source>
</evidence>
<name>A0A250DQ57_9BURK</name>
<evidence type="ECO:0000256" key="1">
    <source>
        <dbReference type="SAM" id="MobiDB-lite"/>
    </source>
</evidence>
<evidence type="ECO:0000313" key="4">
    <source>
        <dbReference type="EMBL" id="ATA56506.1"/>
    </source>
</evidence>
<dbReference type="PANTHER" id="PTHR39176:SF1">
    <property type="entry name" value="PERIPLASMIC PROTEIN"/>
    <property type="match status" value="1"/>
</dbReference>
<dbReference type="PANTHER" id="PTHR39176">
    <property type="entry name" value="PERIPLASMIC PROTEIN-RELATED"/>
    <property type="match status" value="1"/>
</dbReference>